<dbReference type="Proteomes" id="UP000221165">
    <property type="component" value="Unassembled WGS sequence"/>
</dbReference>
<gene>
    <name evidence="1" type="ORF">CSUI_006494</name>
</gene>
<keyword evidence="2" id="KW-1185">Reference proteome</keyword>
<organism evidence="1 2">
    <name type="scientific">Cystoisospora suis</name>
    <dbReference type="NCBI Taxonomy" id="483139"/>
    <lineage>
        <taxon>Eukaryota</taxon>
        <taxon>Sar</taxon>
        <taxon>Alveolata</taxon>
        <taxon>Apicomplexa</taxon>
        <taxon>Conoidasida</taxon>
        <taxon>Coccidia</taxon>
        <taxon>Eucoccidiorida</taxon>
        <taxon>Eimeriorina</taxon>
        <taxon>Sarcocystidae</taxon>
        <taxon>Cystoisospora</taxon>
    </lineage>
</organism>
<reference evidence="1 2" key="1">
    <citation type="journal article" date="2017" name="Int. J. Parasitol.">
        <title>The genome of the protozoan parasite Cystoisospora suis and a reverse vaccinology approach to identify vaccine candidates.</title>
        <authorList>
            <person name="Palmieri N."/>
            <person name="Shrestha A."/>
            <person name="Ruttkowski B."/>
            <person name="Beck T."/>
            <person name="Vogl C."/>
            <person name="Tomley F."/>
            <person name="Blake D.P."/>
            <person name="Joachim A."/>
        </authorList>
    </citation>
    <scope>NUCLEOTIDE SEQUENCE [LARGE SCALE GENOMIC DNA]</scope>
    <source>
        <strain evidence="1 2">Wien I</strain>
    </source>
</reference>
<dbReference type="VEuPathDB" id="ToxoDB:CSUI_006494"/>
<dbReference type="EMBL" id="MIGC01003295">
    <property type="protein sequence ID" value="PHJ19675.1"/>
    <property type="molecule type" value="Genomic_DNA"/>
</dbReference>
<feature type="non-terminal residue" evidence="1">
    <location>
        <position position="65"/>
    </location>
</feature>
<feature type="non-terminal residue" evidence="1">
    <location>
        <position position="1"/>
    </location>
</feature>
<dbReference type="GeneID" id="94429862"/>
<dbReference type="RefSeq" id="XP_067921373.1">
    <property type="nucleotide sequence ID" value="XM_068066651.1"/>
</dbReference>
<name>A0A2C6KTR4_9APIC</name>
<proteinExistence type="predicted"/>
<protein>
    <submittedName>
        <fullName evidence="1">Uncharacterized protein</fullName>
    </submittedName>
</protein>
<evidence type="ECO:0000313" key="1">
    <source>
        <dbReference type="EMBL" id="PHJ19675.1"/>
    </source>
</evidence>
<comment type="caution">
    <text evidence="1">The sequence shown here is derived from an EMBL/GenBank/DDBJ whole genome shotgun (WGS) entry which is preliminary data.</text>
</comment>
<accession>A0A2C6KTR4</accession>
<evidence type="ECO:0000313" key="2">
    <source>
        <dbReference type="Proteomes" id="UP000221165"/>
    </source>
</evidence>
<dbReference type="AlphaFoldDB" id="A0A2C6KTR4"/>
<sequence>RKERKRKGLLNNTNKRNLLQRFRLHLPLDRVVSIIRLDLSINPTASRIISLARQLVQGRREIERK</sequence>